<dbReference type="GeneID" id="33314839"/>
<dbReference type="InterPro" id="IPR012347">
    <property type="entry name" value="Ferritin-like"/>
</dbReference>
<evidence type="ECO:0000313" key="3">
    <source>
        <dbReference type="Proteomes" id="UP000197418"/>
    </source>
</evidence>
<dbReference type="GO" id="GO:0046872">
    <property type="term" value="F:metal ion binding"/>
    <property type="evidence" value="ECO:0007669"/>
    <property type="project" value="InterPro"/>
</dbReference>
<dbReference type="AlphaFoldDB" id="A0A218P5I9"/>
<accession>A0A218P5I9</accession>
<protein>
    <recommendedName>
        <fullName evidence="1">Rubrerythrin diiron-binding domain-containing protein</fullName>
    </recommendedName>
</protein>
<sequence length="162" mass="18624">MATIDVDIIQDVEVLLRNLNGYELLSYAICNEECGAESYEWLSGRVEGILVDEFKHLAKEKRKQAAQIRELFKRLYPNMDPLKFNAPPLDTLPVCGEMMGVEDVEKALAIALLSEAIGKDVYRKLQRMTGDEETAELFGRLAEIKEEAYKRLLEFYETMIER</sequence>
<reference evidence="2 3" key="1">
    <citation type="submission" date="2016-04" db="EMBL/GenBank/DDBJ databases">
        <title>Complete genome sequence of Thermococcus pacificus type strain P4.</title>
        <authorList>
            <person name="Oger P.M."/>
        </authorList>
    </citation>
    <scope>NUCLEOTIDE SEQUENCE [LARGE SCALE GENOMIC DNA]</scope>
    <source>
        <strain evidence="2 3">P-4</strain>
    </source>
</reference>
<evidence type="ECO:0000313" key="2">
    <source>
        <dbReference type="EMBL" id="ASJ06038.1"/>
    </source>
</evidence>
<dbReference type="KEGG" id="tpaf:A3L08_01175"/>
<dbReference type="InterPro" id="IPR003251">
    <property type="entry name" value="Rr_diiron-bd_dom"/>
</dbReference>
<feature type="domain" description="Rubrerythrin diiron-binding" evidence="1">
    <location>
        <begin position="23"/>
        <end position="143"/>
    </location>
</feature>
<dbReference type="PANTHER" id="PTHR33531">
    <property type="entry name" value="RUBRERYTHRIN SUBFAMILY"/>
    <property type="match status" value="1"/>
</dbReference>
<dbReference type="Gene3D" id="1.20.1260.10">
    <property type="match status" value="1"/>
</dbReference>
<dbReference type="RefSeq" id="WP_088853300.1">
    <property type="nucleotide sequence ID" value="NZ_CP015102.1"/>
</dbReference>
<evidence type="ECO:0000259" key="1">
    <source>
        <dbReference type="Pfam" id="PF02915"/>
    </source>
</evidence>
<dbReference type="SUPFAM" id="SSF47240">
    <property type="entry name" value="Ferritin-like"/>
    <property type="match status" value="1"/>
</dbReference>
<dbReference type="Pfam" id="PF02915">
    <property type="entry name" value="Rubrerythrin"/>
    <property type="match status" value="1"/>
</dbReference>
<gene>
    <name evidence="2" type="ORF">A3L08_01175</name>
</gene>
<dbReference type="EMBL" id="CP015102">
    <property type="protein sequence ID" value="ASJ06038.1"/>
    <property type="molecule type" value="Genomic_DNA"/>
</dbReference>
<keyword evidence="3" id="KW-1185">Reference proteome</keyword>
<organism evidence="2 3">
    <name type="scientific">Thermococcus pacificus</name>
    <dbReference type="NCBI Taxonomy" id="71998"/>
    <lineage>
        <taxon>Archaea</taxon>
        <taxon>Methanobacteriati</taxon>
        <taxon>Methanobacteriota</taxon>
        <taxon>Thermococci</taxon>
        <taxon>Thermococcales</taxon>
        <taxon>Thermococcaceae</taxon>
        <taxon>Thermococcus</taxon>
    </lineage>
</organism>
<proteinExistence type="predicted"/>
<dbReference type="InterPro" id="IPR009078">
    <property type="entry name" value="Ferritin-like_SF"/>
</dbReference>
<dbReference type="PANTHER" id="PTHR33531:SF10">
    <property type="entry name" value="BLR7895 PROTEIN"/>
    <property type="match status" value="1"/>
</dbReference>
<name>A0A218P5I9_9EURY</name>
<dbReference type="GO" id="GO:0016491">
    <property type="term" value="F:oxidoreductase activity"/>
    <property type="evidence" value="ECO:0007669"/>
    <property type="project" value="InterPro"/>
</dbReference>
<dbReference type="Proteomes" id="UP000197418">
    <property type="component" value="Chromosome"/>
</dbReference>